<protein>
    <recommendedName>
        <fullName evidence="6">Rubrerythrin</fullName>
    </recommendedName>
</protein>
<dbReference type="Proteomes" id="UP000184204">
    <property type="component" value="Unassembled WGS sequence"/>
</dbReference>
<feature type="region of interest" description="Disordered" evidence="1">
    <location>
        <begin position="76"/>
        <end position="131"/>
    </location>
</feature>
<dbReference type="AlphaFoldDB" id="A0A0X8VE09"/>
<gene>
    <name evidence="2" type="ORF">CPRO_27160</name>
    <name evidence="3" type="ORF">SAMN02745151_01081</name>
</gene>
<feature type="compositionally biased region" description="Polar residues" evidence="1">
    <location>
        <begin position="1"/>
        <end position="14"/>
    </location>
</feature>
<dbReference type="EMBL" id="FQUA01000003">
    <property type="protein sequence ID" value="SHE55114.1"/>
    <property type="molecule type" value="Genomic_DNA"/>
</dbReference>
<feature type="compositionally biased region" description="Low complexity" evidence="1">
    <location>
        <begin position="25"/>
        <end position="48"/>
    </location>
</feature>
<reference evidence="2 4" key="1">
    <citation type="journal article" date="2016" name="Genome Announc.">
        <title>Complete Genome Sequence of the Amino Acid-Fermenting Clostridium propionicum X2 (DSM 1682).</title>
        <authorList>
            <person name="Poehlein A."/>
            <person name="Schlien K."/>
            <person name="Chowdhury N.P."/>
            <person name="Gottschalk G."/>
            <person name="Buckel W."/>
            <person name="Daniel R."/>
        </authorList>
    </citation>
    <scope>NUCLEOTIDE SEQUENCE [LARGE SCALE GENOMIC DNA]</scope>
    <source>
        <strain evidence="2 4">X2</strain>
    </source>
</reference>
<dbReference type="EMBL" id="CP014223">
    <property type="protein sequence ID" value="AMJ42264.1"/>
    <property type="molecule type" value="Genomic_DNA"/>
</dbReference>
<evidence type="ECO:0008006" key="6">
    <source>
        <dbReference type="Google" id="ProtNLM"/>
    </source>
</evidence>
<name>A0A0X8VE09_ANAPI</name>
<dbReference type="OrthoDB" id="573482at2"/>
<reference evidence="5" key="4">
    <citation type="submission" date="2016-11" db="EMBL/GenBank/DDBJ databases">
        <authorList>
            <person name="Jaros S."/>
            <person name="Januszkiewicz K."/>
            <person name="Wedrychowicz H."/>
        </authorList>
    </citation>
    <scope>NUCLEOTIDE SEQUENCE [LARGE SCALE GENOMIC DNA]</scope>
    <source>
        <strain evidence="5">DSM 1682</strain>
    </source>
</reference>
<proteinExistence type="predicted"/>
<evidence type="ECO:0000313" key="2">
    <source>
        <dbReference type="EMBL" id="AMJ42264.1"/>
    </source>
</evidence>
<reference evidence="4" key="2">
    <citation type="submission" date="2016-01" db="EMBL/GenBank/DDBJ databases">
        <authorList>
            <person name="Poehlein A."/>
            <person name="Schlien K."/>
            <person name="Gottschalk G."/>
            <person name="Buckel W."/>
            <person name="Daniel R."/>
        </authorList>
    </citation>
    <scope>NUCLEOTIDE SEQUENCE [LARGE SCALE GENOMIC DNA]</scope>
    <source>
        <strain evidence="4">X2</strain>
    </source>
</reference>
<reference evidence="3" key="3">
    <citation type="submission" date="2016-11" db="EMBL/GenBank/DDBJ databases">
        <authorList>
            <person name="Varghese N."/>
            <person name="Submissions S."/>
        </authorList>
    </citation>
    <scope>NUCLEOTIDE SEQUENCE</scope>
    <source>
        <strain evidence="3">DSM 1682</strain>
    </source>
</reference>
<dbReference type="SUPFAM" id="SSF47240">
    <property type="entry name" value="Ferritin-like"/>
    <property type="match status" value="1"/>
</dbReference>
<evidence type="ECO:0000256" key="1">
    <source>
        <dbReference type="SAM" id="MobiDB-lite"/>
    </source>
</evidence>
<accession>A0A0X8VE09</accession>
<dbReference type="KEGG" id="cpro:CPRO_27160"/>
<dbReference type="Proteomes" id="UP000068026">
    <property type="component" value="Chromosome"/>
</dbReference>
<dbReference type="RefSeq" id="WP_066052811.1">
    <property type="nucleotide sequence ID" value="NZ_CP014223.1"/>
</dbReference>
<evidence type="ECO:0000313" key="3">
    <source>
        <dbReference type="EMBL" id="SHE55114.1"/>
    </source>
</evidence>
<organism evidence="3 5">
    <name type="scientific">Anaerotignum propionicum DSM 1682</name>
    <dbReference type="NCBI Taxonomy" id="991789"/>
    <lineage>
        <taxon>Bacteria</taxon>
        <taxon>Bacillati</taxon>
        <taxon>Bacillota</taxon>
        <taxon>Clostridia</taxon>
        <taxon>Lachnospirales</taxon>
        <taxon>Anaerotignaceae</taxon>
        <taxon>Anaerotignum</taxon>
    </lineage>
</organism>
<dbReference type="InterPro" id="IPR009078">
    <property type="entry name" value="Ferritin-like_SF"/>
</dbReference>
<evidence type="ECO:0000313" key="4">
    <source>
        <dbReference type="Proteomes" id="UP000068026"/>
    </source>
</evidence>
<feature type="region of interest" description="Disordered" evidence="1">
    <location>
        <begin position="1"/>
        <end position="48"/>
    </location>
</feature>
<keyword evidence="4" id="KW-1185">Reference proteome</keyword>
<sequence length="299" mass="32205">MYPYNRNTRNNNHSLEIKERGTGSPGTSGTPTMQGTPTMNGTPTMGGTPTMQGTPTMNGTPTMQGTPTMRGTPTMGGTPTMQGTPTMRGTPTMGGTPTMQGTPTMRGTPTMGGTPTMQGTPTMRGTPTMSGTPTMRGTPTISGNNGTNGINGVLTENQKAALAEDHHLMEILYMAQQDSADMAERYANLMTDPNMASSANVLKTMYLDELKHINQLKEAYYLITGTRDTNEITGTTPDTLGQELLEDTLLLEIDNGDFYRSLFLSMPSQDLRDIFFEISADKMSHGNALSYLFAKYYAG</sequence>
<evidence type="ECO:0000313" key="5">
    <source>
        <dbReference type="Proteomes" id="UP000184204"/>
    </source>
</evidence>